<name>A0A7W5AVS1_9BACL</name>
<evidence type="ECO:0000313" key="6">
    <source>
        <dbReference type="Proteomes" id="UP000570361"/>
    </source>
</evidence>
<protein>
    <submittedName>
        <fullName evidence="5">Heme-based aerotactic transducer</fullName>
    </submittedName>
</protein>
<dbReference type="InterPro" id="IPR012292">
    <property type="entry name" value="Globin/Proto"/>
</dbReference>
<dbReference type="GO" id="GO:0020037">
    <property type="term" value="F:heme binding"/>
    <property type="evidence" value="ECO:0007669"/>
    <property type="project" value="InterPro"/>
</dbReference>
<dbReference type="PANTHER" id="PTHR32089">
    <property type="entry name" value="METHYL-ACCEPTING CHEMOTAXIS PROTEIN MCPB"/>
    <property type="match status" value="1"/>
</dbReference>
<evidence type="ECO:0000256" key="2">
    <source>
        <dbReference type="PROSITE-ProRule" id="PRU00284"/>
    </source>
</evidence>
<dbReference type="AlphaFoldDB" id="A0A7W5AVS1"/>
<reference evidence="5 6" key="1">
    <citation type="submission" date="2020-08" db="EMBL/GenBank/DDBJ databases">
        <title>Genomic Encyclopedia of Type Strains, Phase III (KMG-III): the genomes of soil and plant-associated and newly described type strains.</title>
        <authorList>
            <person name="Whitman W."/>
        </authorList>
    </citation>
    <scope>NUCLEOTIDE SEQUENCE [LARGE SCALE GENOMIC DNA]</scope>
    <source>
        <strain evidence="5 6">CECT 5862</strain>
    </source>
</reference>
<dbReference type="GO" id="GO:0007165">
    <property type="term" value="P:signal transduction"/>
    <property type="evidence" value="ECO:0007669"/>
    <property type="project" value="UniProtKB-KW"/>
</dbReference>
<evidence type="ECO:0000256" key="3">
    <source>
        <dbReference type="SAM" id="Coils"/>
    </source>
</evidence>
<dbReference type="InterPro" id="IPR044398">
    <property type="entry name" value="Globin-sensor_dom"/>
</dbReference>
<dbReference type="PROSITE" id="PS50111">
    <property type="entry name" value="CHEMOTAXIS_TRANSDUC_2"/>
    <property type="match status" value="1"/>
</dbReference>
<sequence length="432" mass="47495">MFFTKEKSSASTLQQFINDELGNVTLELDKGSDLAVQLDLMELTTIDLAVLRGIRSIVSKHLSSVYQETLNHTHPGVRRITDTTLIGISREMSEQYVLSLFDGVINSAFVQRRIAVGRMYVQIGVEIHWFMSVYKLLMSRILVHVQNELSLQPEESLTVFLAVSKIFNLEMQSVIASMQQAQQEQLASKDLEAKKNLKDYVGGFVDSLAALTEQTSASVEQVVLQSERISDTAQKSAGTSVAMEENSEHGKNQLDKVISNMVELKDNVQRITETIASLEKNSKKIGDIVDVITEIASQTNLLALNAAIEAARAGEHGKGFAVVADEVRKLAEQTRSSSSNITALVQETITQITSVIGQVSTITRVVDAGNEEMTNTTHVFEQILSSSTENKDMNQQAESDLQMLTTLLGEISTAVAKMAISTEELSDTITNF</sequence>
<keyword evidence="6" id="KW-1185">Reference proteome</keyword>
<dbReference type="SUPFAM" id="SSF58104">
    <property type="entry name" value="Methyl-accepting chemotaxis protein (MCP) signaling domain"/>
    <property type="match status" value="1"/>
</dbReference>
<keyword evidence="1 2" id="KW-0807">Transducer</keyword>
<keyword evidence="3" id="KW-0175">Coiled coil</keyword>
<dbReference type="GO" id="GO:0019825">
    <property type="term" value="F:oxygen binding"/>
    <property type="evidence" value="ECO:0007669"/>
    <property type="project" value="InterPro"/>
</dbReference>
<dbReference type="GO" id="GO:0016020">
    <property type="term" value="C:membrane"/>
    <property type="evidence" value="ECO:0007669"/>
    <property type="project" value="InterPro"/>
</dbReference>
<evidence type="ECO:0000313" key="5">
    <source>
        <dbReference type="EMBL" id="MBB3109714.1"/>
    </source>
</evidence>
<dbReference type="Pfam" id="PF00015">
    <property type="entry name" value="MCPsignal"/>
    <property type="match status" value="1"/>
</dbReference>
<proteinExistence type="predicted"/>
<dbReference type="RefSeq" id="WP_183599071.1">
    <property type="nucleotide sequence ID" value="NZ_JACHXK010000003.1"/>
</dbReference>
<comment type="caution">
    <text evidence="5">The sequence shown here is derived from an EMBL/GenBank/DDBJ whole genome shotgun (WGS) entry which is preliminary data.</text>
</comment>
<accession>A0A7W5AVS1</accession>
<evidence type="ECO:0000259" key="4">
    <source>
        <dbReference type="PROSITE" id="PS50111"/>
    </source>
</evidence>
<gene>
    <name evidence="5" type="ORF">FHS18_001777</name>
</gene>
<dbReference type="Proteomes" id="UP000570361">
    <property type="component" value="Unassembled WGS sequence"/>
</dbReference>
<dbReference type="EMBL" id="JACHXK010000003">
    <property type="protein sequence ID" value="MBB3109714.1"/>
    <property type="molecule type" value="Genomic_DNA"/>
</dbReference>
<dbReference type="CDD" id="cd01068">
    <property type="entry name" value="globin_sensor"/>
    <property type="match status" value="1"/>
</dbReference>
<organism evidence="5 6">
    <name type="scientific">Paenibacillus phyllosphaerae</name>
    <dbReference type="NCBI Taxonomy" id="274593"/>
    <lineage>
        <taxon>Bacteria</taxon>
        <taxon>Bacillati</taxon>
        <taxon>Bacillota</taxon>
        <taxon>Bacilli</taxon>
        <taxon>Bacillales</taxon>
        <taxon>Paenibacillaceae</taxon>
        <taxon>Paenibacillus</taxon>
    </lineage>
</organism>
<dbReference type="PANTHER" id="PTHR32089:SF118">
    <property type="entry name" value="HEME-BASED AEROTACTIC TRANSDUCER HEMAT"/>
    <property type="match status" value="1"/>
</dbReference>
<feature type="domain" description="Methyl-accepting transducer" evidence="4">
    <location>
        <begin position="209"/>
        <end position="432"/>
    </location>
</feature>
<dbReference type="SUPFAM" id="SSF46458">
    <property type="entry name" value="Globin-like"/>
    <property type="match status" value="1"/>
</dbReference>
<dbReference type="CDD" id="cd11386">
    <property type="entry name" value="MCP_signal"/>
    <property type="match status" value="1"/>
</dbReference>
<feature type="coiled-coil region" evidence="3">
    <location>
        <begin position="254"/>
        <end position="281"/>
    </location>
</feature>
<dbReference type="Gene3D" id="1.10.490.10">
    <property type="entry name" value="Globins"/>
    <property type="match status" value="1"/>
</dbReference>
<dbReference type="Pfam" id="PF11563">
    <property type="entry name" value="Protoglobin"/>
    <property type="match status" value="1"/>
</dbReference>
<dbReference type="InterPro" id="IPR039379">
    <property type="entry name" value="Protoglobin_sensor_dom"/>
</dbReference>
<dbReference type="InterPro" id="IPR004089">
    <property type="entry name" value="MCPsignal_dom"/>
</dbReference>
<evidence type="ECO:0000256" key="1">
    <source>
        <dbReference type="ARBA" id="ARBA00023224"/>
    </source>
</evidence>
<dbReference type="Gene3D" id="1.10.287.950">
    <property type="entry name" value="Methyl-accepting chemotaxis protein"/>
    <property type="match status" value="1"/>
</dbReference>
<dbReference type="SMART" id="SM00283">
    <property type="entry name" value="MA"/>
    <property type="match status" value="1"/>
</dbReference>
<dbReference type="InterPro" id="IPR009050">
    <property type="entry name" value="Globin-like_sf"/>
</dbReference>